<dbReference type="PANTHER" id="PTHR47099">
    <property type="entry name" value="METHYLCOBAMIDE:COM METHYLTRANSFERASE MTBA"/>
    <property type="match status" value="1"/>
</dbReference>
<dbReference type="PANTHER" id="PTHR47099:SF1">
    <property type="entry name" value="METHYLCOBAMIDE:COM METHYLTRANSFERASE MTBA"/>
    <property type="match status" value="1"/>
</dbReference>
<sequence length="415" mass="46451">MTPRERMREFYAGRPVDRVPNGLGGCETAGMHVLAYEKLKGVLGVSDPTNRMCTFMCNAVFEPSVIDAMDGDLILLNSCMCGAPFRGPLAEGRWREQTIWDTTIHVPNDWTFRRDRDGTVWWEDFGLKCPPGGLYFDWPSTTDSHTELPDLDDLPSPDDFNPSHDVPDDVLRQLETTAQWLYETTDYSIVVGETIGDLQAKPGGLQAWWMRMVVEPDLCHAFLDKMVEASLAQLRQVHDAVGKYCDAMIFADDIGDTRGVTCGPDLWRAIYKPHYSRLWSQWKTITNMTSMLHCCGSVVDIMGDFVDCGLGIFNPIQVSARGMEAESLAEQFGPDLIFYGGALDAVLTPPWAPVEEVYEQAKRVISAFASKGRYIFAGVHNLPPDTPAEHLEAILRAYRDVRELPAQTQAKEASQ</sequence>
<dbReference type="AlphaFoldDB" id="A0A0F9VEP5"/>
<evidence type="ECO:0000259" key="1">
    <source>
        <dbReference type="Pfam" id="PF01208"/>
    </source>
</evidence>
<protein>
    <recommendedName>
        <fullName evidence="1">Uroporphyrinogen decarboxylase (URO-D) domain-containing protein</fullName>
    </recommendedName>
</protein>
<dbReference type="EMBL" id="LAZR01000026">
    <property type="protein sequence ID" value="KKO03626.1"/>
    <property type="molecule type" value="Genomic_DNA"/>
</dbReference>
<dbReference type="InterPro" id="IPR000257">
    <property type="entry name" value="Uroporphyrinogen_deCOase"/>
</dbReference>
<evidence type="ECO:0000313" key="2">
    <source>
        <dbReference type="EMBL" id="KKO03626.1"/>
    </source>
</evidence>
<dbReference type="InterPro" id="IPR052024">
    <property type="entry name" value="Methanogen_methyltrans"/>
</dbReference>
<dbReference type="GO" id="GO:0004853">
    <property type="term" value="F:uroporphyrinogen decarboxylase activity"/>
    <property type="evidence" value="ECO:0007669"/>
    <property type="project" value="InterPro"/>
</dbReference>
<reference evidence="2" key="1">
    <citation type="journal article" date="2015" name="Nature">
        <title>Complex archaea that bridge the gap between prokaryotes and eukaryotes.</title>
        <authorList>
            <person name="Spang A."/>
            <person name="Saw J.H."/>
            <person name="Jorgensen S.L."/>
            <person name="Zaremba-Niedzwiedzka K."/>
            <person name="Martijn J."/>
            <person name="Lind A.E."/>
            <person name="van Eijk R."/>
            <person name="Schleper C."/>
            <person name="Guy L."/>
            <person name="Ettema T.J."/>
        </authorList>
    </citation>
    <scope>NUCLEOTIDE SEQUENCE</scope>
</reference>
<dbReference type="Pfam" id="PF01208">
    <property type="entry name" value="URO-D"/>
    <property type="match status" value="1"/>
</dbReference>
<proteinExistence type="predicted"/>
<gene>
    <name evidence="2" type="ORF">LCGC14_0095530</name>
</gene>
<organism evidence="2">
    <name type="scientific">marine sediment metagenome</name>
    <dbReference type="NCBI Taxonomy" id="412755"/>
    <lineage>
        <taxon>unclassified sequences</taxon>
        <taxon>metagenomes</taxon>
        <taxon>ecological metagenomes</taxon>
    </lineage>
</organism>
<dbReference type="SUPFAM" id="SSF51726">
    <property type="entry name" value="UROD/MetE-like"/>
    <property type="match status" value="1"/>
</dbReference>
<feature type="domain" description="Uroporphyrinogen decarboxylase (URO-D)" evidence="1">
    <location>
        <begin position="208"/>
        <end position="399"/>
    </location>
</feature>
<dbReference type="Gene3D" id="3.20.20.210">
    <property type="match status" value="1"/>
</dbReference>
<dbReference type="InterPro" id="IPR038071">
    <property type="entry name" value="UROD/MetE-like_sf"/>
</dbReference>
<dbReference type="GO" id="GO:0006779">
    <property type="term" value="P:porphyrin-containing compound biosynthetic process"/>
    <property type="evidence" value="ECO:0007669"/>
    <property type="project" value="InterPro"/>
</dbReference>
<name>A0A0F9VEP5_9ZZZZ</name>
<accession>A0A0F9VEP5</accession>
<comment type="caution">
    <text evidence="2">The sequence shown here is derived from an EMBL/GenBank/DDBJ whole genome shotgun (WGS) entry which is preliminary data.</text>
</comment>